<evidence type="ECO:0000313" key="3">
    <source>
        <dbReference type="Proteomes" id="UP000063387"/>
    </source>
</evidence>
<reference evidence="2 3" key="1">
    <citation type="journal article" date="2016" name="Genome Announc.">
        <title>Draft Genome Sequence of 'Halomonas chromatireducens' Strain AGD 8-3, a Haloalkaliphilic Chromate- and Selenite-Reducing Gammaproteobacterium.</title>
        <authorList>
            <person name="Sharko F.S."/>
            <person name="Shapovalova A.A."/>
            <person name="Tsygankova S.V."/>
            <person name="Komova A.V."/>
            <person name="Boulygina E.S."/>
            <person name="Teslyuk A.B."/>
            <person name="Gotovtsev P.M."/>
            <person name="Namsaraev Z.B."/>
            <person name="Khijniak T.V."/>
            <person name="Nedoluzhko A.V."/>
            <person name="Vasilov R.G."/>
        </authorList>
    </citation>
    <scope>NUCLEOTIDE SEQUENCE [LARGE SCALE GENOMIC DNA]</scope>
    <source>
        <strain evidence="2 3">AGD 8-3</strain>
    </source>
</reference>
<evidence type="ECO:0008006" key="4">
    <source>
        <dbReference type="Google" id="ProtNLM"/>
    </source>
</evidence>
<name>A0A0X8HB70_9GAMM</name>
<accession>A0A0X8HB70</accession>
<dbReference type="SUPFAM" id="SSF54427">
    <property type="entry name" value="NTF2-like"/>
    <property type="match status" value="1"/>
</dbReference>
<proteinExistence type="predicted"/>
<protein>
    <recommendedName>
        <fullName evidence="4">Phosphoribosyl-AMP cyclohydrolase</fullName>
    </recommendedName>
</protein>
<dbReference type="EMBL" id="CP014226">
    <property type="protein sequence ID" value="AMC99425.1"/>
    <property type="molecule type" value="Genomic_DNA"/>
</dbReference>
<dbReference type="InterPro" id="IPR032710">
    <property type="entry name" value="NTF2-like_dom_sf"/>
</dbReference>
<dbReference type="InterPro" id="IPR016878">
    <property type="entry name" value="MICAH-like"/>
</dbReference>
<dbReference type="Gene3D" id="3.10.450.50">
    <property type="match status" value="1"/>
</dbReference>
<reference evidence="2 3" key="2">
    <citation type="submission" date="2016-02" db="EMBL/GenBank/DDBJ databases">
        <authorList>
            <person name="Wen L."/>
            <person name="He K."/>
            <person name="Yang H."/>
        </authorList>
    </citation>
    <scope>NUCLEOTIDE SEQUENCE [LARGE SCALE GENOMIC DNA]</scope>
    <source>
        <strain evidence="2 3">AGD 8-3</strain>
    </source>
</reference>
<evidence type="ECO:0000313" key="2">
    <source>
        <dbReference type="EMBL" id="AMC99425.1"/>
    </source>
</evidence>
<dbReference type="Proteomes" id="UP000063387">
    <property type="component" value="Chromosome"/>
</dbReference>
<sequence>MSMRKTLTALAISSFVLIGAGQATAGQSAQITEADVVQAQQTWGEAIVAIGEAYTSQEDYEALAEEVVDTLYGYDQGTVLFKPTKASELQFRSTKEEVLSYFVTGAISEDGGFAIQPWSNVRFENHGIILDEDSAIAMGNYYFTEVDSGEEVKVEYTFGYFQDEDGDLRIRLHHSSLPYSPQH</sequence>
<evidence type="ECO:0000256" key="1">
    <source>
        <dbReference type="SAM" id="SignalP"/>
    </source>
</evidence>
<dbReference type="AlphaFoldDB" id="A0A0X8HB70"/>
<dbReference type="PATRIC" id="fig|507626.3.peg.324"/>
<keyword evidence="3" id="KW-1185">Reference proteome</keyword>
<dbReference type="KEGG" id="hco:LOKO_00329"/>
<feature type="chain" id="PRO_5007066773" description="Phosphoribosyl-AMP cyclohydrolase" evidence="1">
    <location>
        <begin position="26"/>
        <end position="183"/>
    </location>
</feature>
<dbReference type="RefSeq" id="WP_201025345.1">
    <property type="nucleotide sequence ID" value="NZ_CP014226.1"/>
</dbReference>
<feature type="signal peptide" evidence="1">
    <location>
        <begin position="1"/>
        <end position="25"/>
    </location>
</feature>
<dbReference type="STRING" id="507626.LOKO_00329"/>
<dbReference type="PIRSF" id="PIRSF028288">
    <property type="entry name" value="UCP028288"/>
    <property type="match status" value="1"/>
</dbReference>
<keyword evidence="1" id="KW-0732">Signal</keyword>
<gene>
    <name evidence="2" type="ORF">LOKO_00329</name>
</gene>
<organism evidence="2 3">
    <name type="scientific">Halomonas chromatireducens</name>
    <dbReference type="NCBI Taxonomy" id="507626"/>
    <lineage>
        <taxon>Bacteria</taxon>
        <taxon>Pseudomonadati</taxon>
        <taxon>Pseudomonadota</taxon>
        <taxon>Gammaproteobacteria</taxon>
        <taxon>Oceanospirillales</taxon>
        <taxon>Halomonadaceae</taxon>
        <taxon>Halomonas</taxon>
    </lineage>
</organism>